<keyword evidence="1" id="KW-1133">Transmembrane helix</keyword>
<dbReference type="Proteomes" id="UP001597073">
    <property type="component" value="Unassembled WGS sequence"/>
</dbReference>
<evidence type="ECO:0000313" key="2">
    <source>
        <dbReference type="EMBL" id="MFD0765196.1"/>
    </source>
</evidence>
<reference evidence="3" key="1">
    <citation type="journal article" date="2019" name="Int. J. Syst. Evol. Microbiol.">
        <title>The Global Catalogue of Microorganisms (GCM) 10K type strain sequencing project: providing services to taxonomists for standard genome sequencing and annotation.</title>
        <authorList>
            <consortium name="The Broad Institute Genomics Platform"/>
            <consortium name="The Broad Institute Genome Sequencing Center for Infectious Disease"/>
            <person name="Wu L."/>
            <person name="Ma J."/>
        </authorList>
    </citation>
    <scope>NUCLEOTIDE SEQUENCE [LARGE SCALE GENOMIC DNA]</scope>
    <source>
        <strain evidence="3">CCUG 60742</strain>
    </source>
</reference>
<comment type="caution">
    <text evidence="2">The sequence shown here is derived from an EMBL/GenBank/DDBJ whole genome shotgun (WGS) entry which is preliminary data.</text>
</comment>
<gene>
    <name evidence="2" type="ORF">ACFQZI_10070</name>
</gene>
<keyword evidence="1" id="KW-0812">Transmembrane</keyword>
<keyword evidence="3" id="KW-1185">Reference proteome</keyword>
<evidence type="ECO:0000256" key="1">
    <source>
        <dbReference type="SAM" id="Phobius"/>
    </source>
</evidence>
<name>A0ABW2ZG65_9SPHI</name>
<accession>A0ABW2ZG65</accession>
<organism evidence="2 3">
    <name type="scientific">Mucilaginibacter lutimaris</name>
    <dbReference type="NCBI Taxonomy" id="931629"/>
    <lineage>
        <taxon>Bacteria</taxon>
        <taxon>Pseudomonadati</taxon>
        <taxon>Bacteroidota</taxon>
        <taxon>Sphingobacteriia</taxon>
        <taxon>Sphingobacteriales</taxon>
        <taxon>Sphingobacteriaceae</taxon>
        <taxon>Mucilaginibacter</taxon>
    </lineage>
</organism>
<evidence type="ECO:0000313" key="3">
    <source>
        <dbReference type="Proteomes" id="UP001597073"/>
    </source>
</evidence>
<keyword evidence="1" id="KW-0472">Membrane</keyword>
<feature type="transmembrane region" description="Helical" evidence="1">
    <location>
        <begin position="12"/>
        <end position="36"/>
    </location>
</feature>
<proteinExistence type="predicted"/>
<sequence>MTSIEHRQLKGITIKNIVVTIISTASIVTSVMTSYFQLKGDINEVKLDQQSQNRVNEIRLKVLESQVAVLQREMEQIKPAKH</sequence>
<protein>
    <submittedName>
        <fullName evidence="2">Uncharacterized protein</fullName>
    </submittedName>
</protein>
<dbReference type="EMBL" id="JBHTIA010000005">
    <property type="protein sequence ID" value="MFD0765196.1"/>
    <property type="molecule type" value="Genomic_DNA"/>
</dbReference>
<dbReference type="RefSeq" id="WP_377142004.1">
    <property type="nucleotide sequence ID" value="NZ_JBHTIA010000005.1"/>
</dbReference>